<keyword evidence="10" id="KW-0862">Zinc</keyword>
<evidence type="ECO:0000256" key="11">
    <source>
        <dbReference type="ARBA" id="ARBA00023049"/>
    </source>
</evidence>
<evidence type="ECO:0000256" key="15">
    <source>
        <dbReference type="PROSITE-ProRule" id="PRU01379"/>
    </source>
</evidence>
<sequence>SIEHYLLLGVNDLLSNAVHSATFALCQSRTSPPLYVFFYFFKTLLSVISVSSTTENVKLNTVSYSNYKVYSLIPQNERQTTAIQDLFKNPKGLDFWTYGFVKGRPVLIMSSDEKYPVLETFIKEHGCTLETVIPNVQKLIDAQRDNLFLKTSNPNESALPILLIDCPYLTSIYEFLDLLISQHSPHATAITLGNSYQGRPIRGVQISYKSNNPGVFLEAGTHAREWIAPATALYILYELLTKNYDWYIFPSVNPDGYEYSHKVDRLWRKNRRPVEDSCVGVDPNRNFDIHWTDGTGDGPCEETYPGPNAFSEPETKNLAEFVKSKAKNIQVYLDFHSYSQLLMFPYGYTPDHAPNYDQLLRIGKKAAAALESVYGTQYEVGDIAEVIYTQLCEFVLQINICTRLDKIYEFLDSLIYHFPYATPITLGNSYEGRPIRGVKISYKSNNPGVFLESGTHAREWIAPATALFILNELLTSEDKSVRFIAENYDWYIFPSVNPDGYEYSHQVNRLWRKNRRPVTEWCFGVDMNRNFDINWSAGEYDPCRQTYPGPNAFSEPETKNLANFVMSIANNIQVYLSLHSYSQLLMFPYAYTHDHTPNHDEL</sequence>
<comment type="function">
    <text evidence="13">Involved in the digestion of the blood meal.</text>
</comment>
<evidence type="ECO:0000256" key="9">
    <source>
        <dbReference type="ARBA" id="ARBA00022801"/>
    </source>
</evidence>
<dbReference type="AlphaFoldDB" id="A0AAD8A1H9"/>
<keyword evidence="5" id="KW-0121">Carboxypeptidase</keyword>
<dbReference type="FunFam" id="3.40.630.10:FF:000040">
    <property type="entry name" value="zinc carboxypeptidase"/>
    <property type="match status" value="2"/>
</dbReference>
<comment type="caution">
    <text evidence="15">Lacks conserved residue(s) required for the propagation of feature annotation.</text>
</comment>
<dbReference type="PANTHER" id="PTHR11705:SF153">
    <property type="entry name" value="ZINC CARBOXYPEPTIDASE A 1-LIKE PROTEIN"/>
    <property type="match status" value="1"/>
</dbReference>
<comment type="cofactor">
    <cofactor evidence="1">
        <name>Zn(2+)</name>
        <dbReference type="ChEBI" id="CHEBI:29105"/>
    </cofactor>
</comment>
<evidence type="ECO:0000256" key="6">
    <source>
        <dbReference type="ARBA" id="ARBA00022670"/>
    </source>
</evidence>
<feature type="domain" description="Peptidase M14" evidence="16">
    <location>
        <begin position="164"/>
        <end position="418"/>
    </location>
</feature>
<keyword evidence="8" id="KW-0732">Signal</keyword>
<proteinExistence type="inferred from homology"/>
<dbReference type="Pfam" id="PF02244">
    <property type="entry name" value="Propep_M14"/>
    <property type="match status" value="1"/>
</dbReference>
<keyword evidence="7" id="KW-0479">Metal-binding</keyword>
<evidence type="ECO:0000256" key="7">
    <source>
        <dbReference type="ARBA" id="ARBA00022723"/>
    </source>
</evidence>
<evidence type="ECO:0000313" key="17">
    <source>
        <dbReference type="EMBL" id="KAJ9590885.1"/>
    </source>
</evidence>
<gene>
    <name evidence="17" type="ORF">L9F63_016090</name>
</gene>
<evidence type="ECO:0000256" key="10">
    <source>
        <dbReference type="ARBA" id="ARBA00022833"/>
    </source>
</evidence>
<comment type="similarity">
    <text evidence="3 15">Belongs to the peptidase M14 family.</text>
</comment>
<dbReference type="Gene3D" id="3.30.70.340">
    <property type="entry name" value="Metallocarboxypeptidase-like"/>
    <property type="match status" value="1"/>
</dbReference>
<evidence type="ECO:0000256" key="14">
    <source>
        <dbReference type="ARBA" id="ARBA00069039"/>
    </source>
</evidence>
<feature type="active site" description="Proton donor/acceptor" evidence="15">
    <location>
        <position position="393"/>
    </location>
</feature>
<evidence type="ECO:0000256" key="8">
    <source>
        <dbReference type="ARBA" id="ARBA00022729"/>
    </source>
</evidence>
<reference evidence="17" key="1">
    <citation type="journal article" date="2023" name="IScience">
        <title>Live-bearing cockroach genome reveals convergent evolutionary mechanisms linked to viviparity in insects and beyond.</title>
        <authorList>
            <person name="Fouks B."/>
            <person name="Harrison M.C."/>
            <person name="Mikhailova A.A."/>
            <person name="Marchal E."/>
            <person name="English S."/>
            <person name="Carruthers M."/>
            <person name="Jennings E.C."/>
            <person name="Chiamaka E.L."/>
            <person name="Frigard R.A."/>
            <person name="Pippel M."/>
            <person name="Attardo G.M."/>
            <person name="Benoit J.B."/>
            <person name="Bornberg-Bauer E."/>
            <person name="Tobe S.S."/>
        </authorList>
    </citation>
    <scope>NUCLEOTIDE SEQUENCE</scope>
    <source>
        <strain evidence="17">Stay&amp;Tobe</strain>
    </source>
</reference>
<dbReference type="FunFam" id="3.30.70.340:FF:000002">
    <property type="entry name" value="Carboxypeptidase A"/>
    <property type="match status" value="1"/>
</dbReference>
<organism evidence="17 18">
    <name type="scientific">Diploptera punctata</name>
    <name type="common">Pacific beetle cockroach</name>
    <dbReference type="NCBI Taxonomy" id="6984"/>
    <lineage>
        <taxon>Eukaryota</taxon>
        <taxon>Metazoa</taxon>
        <taxon>Ecdysozoa</taxon>
        <taxon>Arthropoda</taxon>
        <taxon>Hexapoda</taxon>
        <taxon>Insecta</taxon>
        <taxon>Pterygota</taxon>
        <taxon>Neoptera</taxon>
        <taxon>Polyneoptera</taxon>
        <taxon>Dictyoptera</taxon>
        <taxon>Blattodea</taxon>
        <taxon>Blaberoidea</taxon>
        <taxon>Blaberidae</taxon>
        <taxon>Diplopterinae</taxon>
        <taxon>Diploptera</taxon>
    </lineage>
</organism>
<keyword evidence="11" id="KW-0482">Metalloprotease</keyword>
<evidence type="ECO:0000259" key="16">
    <source>
        <dbReference type="PROSITE" id="PS52035"/>
    </source>
</evidence>
<keyword evidence="4" id="KW-0964">Secreted</keyword>
<evidence type="ECO:0000256" key="1">
    <source>
        <dbReference type="ARBA" id="ARBA00001947"/>
    </source>
</evidence>
<dbReference type="Gene3D" id="3.40.630.10">
    <property type="entry name" value="Zn peptidases"/>
    <property type="match status" value="2"/>
</dbReference>
<dbReference type="InterPro" id="IPR057247">
    <property type="entry name" value="CARBOXYPEPT_ZN_2"/>
</dbReference>
<comment type="subcellular location">
    <subcellularLocation>
        <location evidence="2">Secreted</location>
    </subcellularLocation>
</comment>
<dbReference type="PANTHER" id="PTHR11705">
    <property type="entry name" value="PROTEASE FAMILY M14 CARBOXYPEPTIDASE A,B"/>
    <property type="match status" value="1"/>
</dbReference>
<name>A0AAD8A1H9_DIPPU</name>
<keyword evidence="6" id="KW-0645">Protease</keyword>
<comment type="caution">
    <text evidence="17">The sequence shown here is derived from an EMBL/GenBank/DDBJ whole genome shotgun (WGS) entry which is preliminary data.</text>
</comment>
<dbReference type="GO" id="GO:0004181">
    <property type="term" value="F:metallocarboxypeptidase activity"/>
    <property type="evidence" value="ECO:0007669"/>
    <property type="project" value="InterPro"/>
</dbReference>
<dbReference type="GO" id="GO:0006508">
    <property type="term" value="P:proteolysis"/>
    <property type="evidence" value="ECO:0007669"/>
    <property type="project" value="UniProtKB-KW"/>
</dbReference>
<evidence type="ECO:0000313" key="18">
    <source>
        <dbReference type="Proteomes" id="UP001233999"/>
    </source>
</evidence>
<evidence type="ECO:0000256" key="5">
    <source>
        <dbReference type="ARBA" id="ARBA00022645"/>
    </source>
</evidence>
<dbReference type="PROSITE" id="PS52035">
    <property type="entry name" value="PEPTIDASE_M14"/>
    <property type="match status" value="2"/>
</dbReference>
<dbReference type="InterPro" id="IPR000834">
    <property type="entry name" value="Peptidase_M14"/>
</dbReference>
<evidence type="ECO:0000256" key="3">
    <source>
        <dbReference type="ARBA" id="ARBA00005988"/>
    </source>
</evidence>
<dbReference type="SUPFAM" id="SSF54897">
    <property type="entry name" value="Protease propeptides/inhibitors"/>
    <property type="match status" value="1"/>
</dbReference>
<dbReference type="InterPro" id="IPR003146">
    <property type="entry name" value="M14A_act_pep"/>
</dbReference>
<dbReference type="Pfam" id="PF00246">
    <property type="entry name" value="Peptidase_M14"/>
    <property type="match status" value="2"/>
</dbReference>
<dbReference type="PRINTS" id="PR00765">
    <property type="entry name" value="CRBOXYPTASEA"/>
</dbReference>
<keyword evidence="12" id="KW-1015">Disulfide bond</keyword>
<dbReference type="GO" id="GO:0008270">
    <property type="term" value="F:zinc ion binding"/>
    <property type="evidence" value="ECO:0007669"/>
    <property type="project" value="InterPro"/>
</dbReference>
<dbReference type="Proteomes" id="UP001233999">
    <property type="component" value="Unassembled WGS sequence"/>
</dbReference>
<dbReference type="GO" id="GO:0005615">
    <property type="term" value="C:extracellular space"/>
    <property type="evidence" value="ECO:0007669"/>
    <property type="project" value="TreeGrafter"/>
</dbReference>
<dbReference type="PROSITE" id="PS00132">
    <property type="entry name" value="CARBOXYPEPT_ZN_1"/>
    <property type="match status" value="2"/>
</dbReference>
<feature type="domain" description="Peptidase M14" evidence="16">
    <location>
        <begin position="418"/>
        <end position="602"/>
    </location>
</feature>
<dbReference type="PROSITE" id="PS00133">
    <property type="entry name" value="CARBOXYPEPT_ZN_2"/>
    <property type="match status" value="2"/>
</dbReference>
<feature type="non-terminal residue" evidence="17">
    <location>
        <position position="1"/>
    </location>
</feature>
<evidence type="ECO:0000256" key="2">
    <source>
        <dbReference type="ARBA" id="ARBA00004613"/>
    </source>
</evidence>
<evidence type="ECO:0000256" key="4">
    <source>
        <dbReference type="ARBA" id="ARBA00022525"/>
    </source>
</evidence>
<keyword evidence="9" id="KW-0378">Hydrolase</keyword>
<dbReference type="SUPFAM" id="SSF53187">
    <property type="entry name" value="Zn-dependent exopeptidases"/>
    <property type="match status" value="2"/>
</dbReference>
<dbReference type="InterPro" id="IPR036990">
    <property type="entry name" value="M14A-like_propep"/>
</dbReference>
<dbReference type="InterPro" id="IPR057246">
    <property type="entry name" value="CARBOXYPEPT_ZN_1"/>
</dbReference>
<feature type="non-terminal residue" evidence="17">
    <location>
        <position position="602"/>
    </location>
</feature>
<keyword evidence="18" id="KW-1185">Reference proteome</keyword>
<protein>
    <recommendedName>
        <fullName evidence="14">Zinc carboxypeptidase A 1</fullName>
    </recommendedName>
</protein>
<accession>A0AAD8A1H9</accession>
<dbReference type="EMBL" id="JASPKZ010004185">
    <property type="protein sequence ID" value="KAJ9590885.1"/>
    <property type="molecule type" value="Genomic_DNA"/>
</dbReference>
<evidence type="ECO:0000256" key="13">
    <source>
        <dbReference type="ARBA" id="ARBA00057299"/>
    </source>
</evidence>
<reference evidence="17" key="2">
    <citation type="submission" date="2023-05" db="EMBL/GenBank/DDBJ databases">
        <authorList>
            <person name="Fouks B."/>
        </authorList>
    </citation>
    <scope>NUCLEOTIDE SEQUENCE</scope>
    <source>
        <strain evidence="17">Stay&amp;Tobe</strain>
        <tissue evidence="17">Testes</tissue>
    </source>
</reference>
<dbReference type="SMART" id="SM00631">
    <property type="entry name" value="Zn_pept"/>
    <property type="match status" value="2"/>
</dbReference>
<evidence type="ECO:0000256" key="12">
    <source>
        <dbReference type="ARBA" id="ARBA00023157"/>
    </source>
</evidence>